<dbReference type="GO" id="GO:0000976">
    <property type="term" value="F:transcription cis-regulatory region binding"/>
    <property type="evidence" value="ECO:0007669"/>
    <property type="project" value="TreeGrafter"/>
</dbReference>
<dbReference type="Gene3D" id="1.10.10.10">
    <property type="entry name" value="Winged helix-like DNA-binding domain superfamily/Winged helix DNA-binding domain"/>
    <property type="match status" value="1"/>
</dbReference>
<dbReference type="SMART" id="SM00862">
    <property type="entry name" value="Trans_reg_C"/>
    <property type="match status" value="1"/>
</dbReference>
<keyword evidence="1 3" id="KW-0238">DNA-binding</keyword>
<evidence type="ECO:0000313" key="6">
    <source>
        <dbReference type="EMBL" id="SCB52863.1"/>
    </source>
</evidence>
<evidence type="ECO:0000259" key="5">
    <source>
        <dbReference type="PROSITE" id="PS51755"/>
    </source>
</evidence>
<name>A0A1C3XKS2_9HYPH</name>
<dbReference type="InterPro" id="IPR039420">
    <property type="entry name" value="WalR-like"/>
</dbReference>
<dbReference type="GO" id="GO:0005829">
    <property type="term" value="C:cytosol"/>
    <property type="evidence" value="ECO:0007669"/>
    <property type="project" value="TreeGrafter"/>
</dbReference>
<reference evidence="6 7" key="1">
    <citation type="submission" date="2016-08" db="EMBL/GenBank/DDBJ databases">
        <authorList>
            <person name="Seilhamer J.J."/>
        </authorList>
    </citation>
    <scope>NUCLEOTIDE SEQUENCE [LARGE SCALE GENOMIC DNA]</scope>
    <source>
        <strain evidence="6 7">P1-7</strain>
    </source>
</reference>
<dbReference type="InterPro" id="IPR011006">
    <property type="entry name" value="CheY-like_superfamily"/>
</dbReference>
<dbReference type="EMBL" id="FMAF01000057">
    <property type="protein sequence ID" value="SCB52863.1"/>
    <property type="molecule type" value="Genomic_DNA"/>
</dbReference>
<dbReference type="Gene3D" id="3.40.50.2300">
    <property type="match status" value="1"/>
</dbReference>
<evidence type="ECO:0000256" key="3">
    <source>
        <dbReference type="PROSITE-ProRule" id="PRU01091"/>
    </source>
</evidence>
<dbReference type="RefSeq" id="WP_037200454.1">
    <property type="nucleotide sequence ID" value="NZ_FMAF01000057.1"/>
</dbReference>
<organism evidence="6 7">
    <name type="scientific">Rhizobium lusitanum</name>
    <dbReference type="NCBI Taxonomy" id="293958"/>
    <lineage>
        <taxon>Bacteria</taxon>
        <taxon>Pseudomonadati</taxon>
        <taxon>Pseudomonadota</taxon>
        <taxon>Alphaproteobacteria</taxon>
        <taxon>Hyphomicrobiales</taxon>
        <taxon>Rhizobiaceae</taxon>
        <taxon>Rhizobium/Agrobacterium group</taxon>
        <taxon>Rhizobium</taxon>
    </lineage>
</organism>
<dbReference type="CDD" id="cd00383">
    <property type="entry name" value="trans_reg_C"/>
    <property type="match status" value="1"/>
</dbReference>
<gene>
    <name evidence="6" type="ORF">GA0061101_1578</name>
</gene>
<dbReference type="Pfam" id="PF00486">
    <property type="entry name" value="Trans_reg_C"/>
    <property type="match status" value="1"/>
</dbReference>
<proteinExistence type="predicted"/>
<dbReference type="PANTHER" id="PTHR48111:SF36">
    <property type="entry name" value="TRANSCRIPTIONAL REGULATORY PROTEIN CUTR"/>
    <property type="match status" value="1"/>
</dbReference>
<feature type="modified residue" description="4-aspartylphosphate" evidence="2">
    <location>
        <position position="51"/>
    </location>
</feature>
<evidence type="ECO:0000259" key="4">
    <source>
        <dbReference type="PROSITE" id="PS50110"/>
    </source>
</evidence>
<dbReference type="OrthoDB" id="9802426at2"/>
<dbReference type="SUPFAM" id="SSF52172">
    <property type="entry name" value="CheY-like"/>
    <property type="match status" value="1"/>
</dbReference>
<accession>A0A1C3XKS2</accession>
<sequence length="225" mass="24797">MRVLLVEDNAKLAAVTHDAMRAYGFTVDHVSNAHDAEEAAATVDYDSIILDLGLPDRDGLTLIEPLRRTAPSAPLLILTARDASSSIIDALDSGADDYLCKPFVMGVLISRLRAIMRRGQPRHGTILQHGDITFDPSQYSASVGKTQLALSRREFAALHLFLRRPNHVLSKAEVEEAIYGFGDELSSNAIEVLLHRLRKKLQGAGSVLYIHNMRGIGYMLVEKRP</sequence>
<protein>
    <submittedName>
        <fullName evidence="6">Transcriptional regulatory protein, C terminal</fullName>
    </submittedName>
</protein>
<evidence type="ECO:0000256" key="1">
    <source>
        <dbReference type="ARBA" id="ARBA00023125"/>
    </source>
</evidence>
<evidence type="ECO:0000256" key="2">
    <source>
        <dbReference type="PROSITE-ProRule" id="PRU00169"/>
    </source>
</evidence>
<evidence type="ECO:0000313" key="7">
    <source>
        <dbReference type="Proteomes" id="UP000199205"/>
    </source>
</evidence>
<feature type="DNA-binding region" description="OmpR/PhoB-type" evidence="3">
    <location>
        <begin position="124"/>
        <end position="222"/>
    </location>
</feature>
<dbReference type="SMART" id="SM00448">
    <property type="entry name" value="REC"/>
    <property type="match status" value="1"/>
</dbReference>
<dbReference type="Proteomes" id="UP000199205">
    <property type="component" value="Unassembled WGS sequence"/>
</dbReference>
<dbReference type="PANTHER" id="PTHR48111">
    <property type="entry name" value="REGULATOR OF RPOS"/>
    <property type="match status" value="1"/>
</dbReference>
<dbReference type="GO" id="GO:0006355">
    <property type="term" value="P:regulation of DNA-templated transcription"/>
    <property type="evidence" value="ECO:0007669"/>
    <property type="project" value="InterPro"/>
</dbReference>
<dbReference type="PROSITE" id="PS51755">
    <property type="entry name" value="OMPR_PHOB"/>
    <property type="match status" value="1"/>
</dbReference>
<dbReference type="AlphaFoldDB" id="A0A1C3XKS2"/>
<feature type="domain" description="OmpR/PhoB-type" evidence="5">
    <location>
        <begin position="124"/>
        <end position="222"/>
    </location>
</feature>
<dbReference type="InterPro" id="IPR001867">
    <property type="entry name" value="OmpR/PhoB-type_DNA-bd"/>
</dbReference>
<keyword evidence="2" id="KW-0597">Phosphoprotein</keyword>
<dbReference type="PROSITE" id="PS50110">
    <property type="entry name" value="RESPONSE_REGULATORY"/>
    <property type="match status" value="1"/>
</dbReference>
<dbReference type="GO" id="GO:0032993">
    <property type="term" value="C:protein-DNA complex"/>
    <property type="evidence" value="ECO:0007669"/>
    <property type="project" value="TreeGrafter"/>
</dbReference>
<dbReference type="Pfam" id="PF00072">
    <property type="entry name" value="Response_reg"/>
    <property type="match status" value="1"/>
</dbReference>
<dbReference type="InterPro" id="IPR001789">
    <property type="entry name" value="Sig_transdc_resp-reg_receiver"/>
</dbReference>
<dbReference type="Gene3D" id="6.10.250.690">
    <property type="match status" value="1"/>
</dbReference>
<dbReference type="InterPro" id="IPR036388">
    <property type="entry name" value="WH-like_DNA-bd_sf"/>
</dbReference>
<feature type="domain" description="Response regulatory" evidence="4">
    <location>
        <begin position="2"/>
        <end position="116"/>
    </location>
</feature>
<dbReference type="GO" id="GO:0000156">
    <property type="term" value="F:phosphorelay response regulator activity"/>
    <property type="evidence" value="ECO:0007669"/>
    <property type="project" value="TreeGrafter"/>
</dbReference>